<evidence type="ECO:0000259" key="3">
    <source>
        <dbReference type="Pfam" id="PF23658"/>
    </source>
</evidence>
<dbReference type="EMBL" id="AMGV01000001">
    <property type="protein sequence ID" value="KEF63243.1"/>
    <property type="molecule type" value="Genomic_DNA"/>
</dbReference>
<keyword evidence="5" id="KW-1185">Reference proteome</keyword>
<feature type="domain" description="Tail specific protease" evidence="2">
    <location>
        <begin position="305"/>
        <end position="508"/>
    </location>
</feature>
<dbReference type="SUPFAM" id="SSF52096">
    <property type="entry name" value="ClpP/crotonase"/>
    <property type="match status" value="1"/>
</dbReference>
<dbReference type="OrthoDB" id="27214at2759"/>
<feature type="transmembrane region" description="Helical" evidence="1">
    <location>
        <begin position="699"/>
        <end position="717"/>
    </location>
</feature>
<evidence type="ECO:0000313" key="5">
    <source>
        <dbReference type="Proteomes" id="UP000027920"/>
    </source>
</evidence>
<dbReference type="InterPro" id="IPR029045">
    <property type="entry name" value="ClpP/crotonase-like_dom_sf"/>
</dbReference>
<dbReference type="VEuPathDB" id="FungiDB:A1O9_01220"/>
<evidence type="ECO:0000313" key="4">
    <source>
        <dbReference type="EMBL" id="KEF63243.1"/>
    </source>
</evidence>
<reference evidence="4 5" key="1">
    <citation type="submission" date="2013-03" db="EMBL/GenBank/DDBJ databases">
        <title>The Genome Sequence of Exophiala aquamarina CBS 119918.</title>
        <authorList>
            <consortium name="The Broad Institute Genomics Platform"/>
            <person name="Cuomo C."/>
            <person name="de Hoog S."/>
            <person name="Gorbushina A."/>
            <person name="Walker B."/>
            <person name="Young S.K."/>
            <person name="Zeng Q."/>
            <person name="Gargeya S."/>
            <person name="Fitzgerald M."/>
            <person name="Haas B."/>
            <person name="Abouelleil A."/>
            <person name="Allen A.W."/>
            <person name="Alvarado L."/>
            <person name="Arachchi H.M."/>
            <person name="Berlin A.M."/>
            <person name="Chapman S.B."/>
            <person name="Gainer-Dewar J."/>
            <person name="Goldberg J."/>
            <person name="Griggs A."/>
            <person name="Gujja S."/>
            <person name="Hansen M."/>
            <person name="Howarth C."/>
            <person name="Imamovic A."/>
            <person name="Ireland A."/>
            <person name="Larimer J."/>
            <person name="McCowan C."/>
            <person name="Murphy C."/>
            <person name="Pearson M."/>
            <person name="Poon T.W."/>
            <person name="Priest M."/>
            <person name="Roberts A."/>
            <person name="Saif S."/>
            <person name="Shea T."/>
            <person name="Sisk P."/>
            <person name="Sykes S."/>
            <person name="Wortman J."/>
            <person name="Nusbaum C."/>
            <person name="Birren B."/>
        </authorList>
    </citation>
    <scope>NUCLEOTIDE SEQUENCE [LARGE SCALE GENOMIC DNA]</scope>
    <source>
        <strain evidence="4 5">CBS 119918</strain>
    </source>
</reference>
<dbReference type="AlphaFoldDB" id="A0A072PV82"/>
<organism evidence="4 5">
    <name type="scientific">Exophiala aquamarina CBS 119918</name>
    <dbReference type="NCBI Taxonomy" id="1182545"/>
    <lineage>
        <taxon>Eukaryota</taxon>
        <taxon>Fungi</taxon>
        <taxon>Dikarya</taxon>
        <taxon>Ascomycota</taxon>
        <taxon>Pezizomycotina</taxon>
        <taxon>Eurotiomycetes</taxon>
        <taxon>Chaetothyriomycetidae</taxon>
        <taxon>Chaetothyriales</taxon>
        <taxon>Herpotrichiellaceae</taxon>
        <taxon>Exophiala</taxon>
    </lineage>
</organism>
<protein>
    <submittedName>
        <fullName evidence="4">Uncharacterized protein</fullName>
    </submittedName>
</protein>
<dbReference type="HOGENOM" id="CLU_014251_1_1_1"/>
<dbReference type="Gene3D" id="3.90.226.10">
    <property type="entry name" value="2-enoyl-CoA Hydratase, Chain A, domain 1"/>
    <property type="match status" value="1"/>
</dbReference>
<dbReference type="GO" id="GO:0006508">
    <property type="term" value="P:proteolysis"/>
    <property type="evidence" value="ECO:0007669"/>
    <property type="project" value="InterPro"/>
</dbReference>
<gene>
    <name evidence="4" type="ORF">A1O9_01220</name>
</gene>
<keyword evidence="1" id="KW-1133">Transmembrane helix</keyword>
<dbReference type="STRING" id="1182545.A0A072PV82"/>
<comment type="caution">
    <text evidence="4">The sequence shown here is derived from an EMBL/GenBank/DDBJ whole genome shotgun (WGS) entry which is preliminary data.</text>
</comment>
<keyword evidence="1" id="KW-0472">Membrane</keyword>
<dbReference type="Proteomes" id="UP000027920">
    <property type="component" value="Unassembled WGS sequence"/>
</dbReference>
<dbReference type="InterPro" id="IPR005151">
    <property type="entry name" value="Tail-specific_protease"/>
</dbReference>
<dbReference type="GeneID" id="25276167"/>
<dbReference type="PANTHER" id="PTHR37049:SF4">
    <property type="entry name" value="RHODANESE DOMAIN-CONTAINING PROTEIN"/>
    <property type="match status" value="1"/>
</dbReference>
<keyword evidence="1" id="KW-0812">Transmembrane</keyword>
<evidence type="ECO:0000256" key="1">
    <source>
        <dbReference type="SAM" id="Phobius"/>
    </source>
</evidence>
<dbReference type="PANTHER" id="PTHR37049">
    <property type="entry name" value="PEPTIDASE S41 FAMILY PROTEIN"/>
    <property type="match status" value="1"/>
</dbReference>
<feature type="domain" description="CPAF-like PDZ" evidence="3">
    <location>
        <begin position="100"/>
        <end position="228"/>
    </location>
</feature>
<name>A0A072PV82_9EURO</name>
<dbReference type="Pfam" id="PF03572">
    <property type="entry name" value="Peptidase_S41"/>
    <property type="match status" value="1"/>
</dbReference>
<dbReference type="InterPro" id="IPR052766">
    <property type="entry name" value="S41A_metabolite_peptidase"/>
</dbReference>
<dbReference type="InterPro" id="IPR056186">
    <property type="entry name" value="PDZ_CPAF-rel"/>
</dbReference>
<dbReference type="GO" id="GO:0008236">
    <property type="term" value="F:serine-type peptidase activity"/>
    <property type="evidence" value="ECO:0007669"/>
    <property type="project" value="InterPro"/>
</dbReference>
<dbReference type="RefSeq" id="XP_013265833.1">
    <property type="nucleotide sequence ID" value="XM_013410379.1"/>
</dbReference>
<dbReference type="Pfam" id="PF23658">
    <property type="entry name" value="PDZ_CPAF_rel"/>
    <property type="match status" value="1"/>
</dbReference>
<sequence>MSAPLLKPDALRLINVVMALLEWQSTLAYLKDPPPGYLLSATDLMSDAQTLRVAVENDAFTSELAFEKALTDILESSHDGHLYTSLPAMRVFGYIRTIDGIVSVSLDGRSTPDIFAYGDIEQRNADNNFNPSPIVKINGQDAKSWVLYQALNTTSGQHDPDAMYSPISRLNSTIFANVLRYNTFVKSPAAGSRFLFCGSYPGPSTTILFKNGTVLNHPTTAVLLDDFTGVVDGRSFYRRFVTEVTRKRALSSRGTVSALGHNTIHEMRKTAASHHSNDLYPAPLYFTDDGAIEGYFMNVLGFETVAVLRLGSFNPRSTEEFHSNLTEFLHTCVLNGKQHLIVDIQSNGGGNIGLGYDVFEQLFPDTEPYSAGNLRSHEQLNVMGEFFTQFAHGVLEDTGNITNYIAAGGFSAFDGRGLNNLSGQRFDSWSEFTGPTLSHGDTFTNLALLDIENTDYEDYLSGFVFSKPPRQAFQTENIIVLSNGNCGSTCDTFMNLMKWQGGVKTIVGGGRPKPGPMQFVGGVKGRRKLSIGYLMYMVNLFYQHAPPDIQANANQTKLKEVADNGEYLSRRSDGTFAVNFGNGIAKDDVTMTPLQFVYEAADCRVWWKPEHFFDTTTLWSLVAGTAFGLNNTEKWAACVAGSTNHPSSVSGGMQLVFTYNGTLQPPSDGKNNQSSVAKADPDPKGVELKNSAKTFVQKFASIPLFLGAVMFGGILNLM</sequence>
<proteinExistence type="predicted"/>
<accession>A0A072PV82</accession>
<evidence type="ECO:0000259" key="2">
    <source>
        <dbReference type="Pfam" id="PF03572"/>
    </source>
</evidence>